<dbReference type="InterPro" id="IPR005224">
    <property type="entry name" value="SfsA"/>
</dbReference>
<dbReference type="InterPro" id="IPR040452">
    <property type="entry name" value="SfsA_C"/>
</dbReference>
<reference evidence="3" key="1">
    <citation type="journal article" date="2020" name="Nature">
        <title>Giant virus diversity and host interactions through global metagenomics.</title>
        <authorList>
            <person name="Schulz F."/>
            <person name="Roux S."/>
            <person name="Paez-Espino D."/>
            <person name="Jungbluth S."/>
            <person name="Walsh D.A."/>
            <person name="Denef V.J."/>
            <person name="McMahon K.D."/>
            <person name="Konstantinidis K.T."/>
            <person name="Eloe-Fadrosh E.A."/>
            <person name="Kyrpides N.C."/>
            <person name="Woyke T."/>
        </authorList>
    </citation>
    <scope>NUCLEOTIDE SEQUENCE</scope>
    <source>
        <strain evidence="3">GVMAG-S-1101164-72</strain>
    </source>
</reference>
<dbReference type="Pfam" id="PF03749">
    <property type="entry name" value="SfsA"/>
    <property type="match status" value="1"/>
</dbReference>
<dbReference type="Pfam" id="PF17746">
    <property type="entry name" value="SfsA_N"/>
    <property type="match status" value="1"/>
</dbReference>
<evidence type="ECO:0000259" key="1">
    <source>
        <dbReference type="Pfam" id="PF03749"/>
    </source>
</evidence>
<sequence length="254" mass="28007">MLHTIPNKLLRATVIKRPSASIKSPYVADIELEDGTKALCHSPGLGCSGMVVPGKTIYVSASKEGSKTAYTTQLVEHEDEEGVFRVGIHPMVSQTAARNLLSEISKEAVWSSEVKVGDHTRIDYVGKLPSGKLIYVEVKTVMVSFECEKPRTLRRAVFPDGYRKKVTDPMSPRAVKHAEVLTELAKDPATEQCVLLFVVPRTDCQNGLRINPADPIYREAIRNAYKGGVLMKGFALDYGLDGTIRLDREIGVYC</sequence>
<dbReference type="AlphaFoldDB" id="A0A6C0APW3"/>
<proteinExistence type="predicted"/>
<dbReference type="PANTHER" id="PTHR30545:SF3">
    <property type="entry name" value="SUGAR FERMENTATION STIMULATION PROTEIN C-TERMINAL DOMAIN-CONTAINING PROTEIN"/>
    <property type="match status" value="1"/>
</dbReference>
<evidence type="ECO:0000313" key="3">
    <source>
        <dbReference type="EMBL" id="QHS81869.1"/>
    </source>
</evidence>
<dbReference type="Gene3D" id="3.40.1350.60">
    <property type="match status" value="1"/>
</dbReference>
<evidence type="ECO:0008006" key="4">
    <source>
        <dbReference type="Google" id="ProtNLM"/>
    </source>
</evidence>
<accession>A0A6C0APW3</accession>
<dbReference type="EMBL" id="MN740760">
    <property type="protein sequence ID" value="QHS81869.1"/>
    <property type="molecule type" value="Genomic_DNA"/>
</dbReference>
<evidence type="ECO:0000259" key="2">
    <source>
        <dbReference type="Pfam" id="PF17746"/>
    </source>
</evidence>
<protein>
    <recommendedName>
        <fullName evidence="4">Sugar fermentation stimulation protein C-terminal domain-containing protein</fullName>
    </recommendedName>
</protein>
<feature type="domain" description="SfsA N-terminal OB" evidence="2">
    <location>
        <begin position="27"/>
        <end position="80"/>
    </location>
</feature>
<dbReference type="GO" id="GO:0003677">
    <property type="term" value="F:DNA binding"/>
    <property type="evidence" value="ECO:0007669"/>
    <property type="project" value="InterPro"/>
</dbReference>
<dbReference type="InterPro" id="IPR041465">
    <property type="entry name" value="SfsA_N"/>
</dbReference>
<organism evidence="3">
    <name type="scientific">viral metagenome</name>
    <dbReference type="NCBI Taxonomy" id="1070528"/>
    <lineage>
        <taxon>unclassified sequences</taxon>
        <taxon>metagenomes</taxon>
        <taxon>organismal metagenomes</taxon>
    </lineage>
</organism>
<dbReference type="PANTHER" id="PTHR30545">
    <property type="entry name" value="SUGAR FERMENTATION STIMULATION PROTEIN A"/>
    <property type="match status" value="1"/>
</dbReference>
<feature type="domain" description="Sugar fermentation stimulation protein C-terminal" evidence="1">
    <location>
        <begin position="92"/>
        <end position="238"/>
    </location>
</feature>
<dbReference type="Gene3D" id="2.40.50.580">
    <property type="match status" value="1"/>
</dbReference>
<name>A0A6C0APW3_9ZZZZ</name>